<reference evidence="4" key="1">
    <citation type="submission" date="2023-04" db="EMBL/GenBank/DDBJ databases">
        <authorList>
            <person name="Vijverberg K."/>
            <person name="Xiong W."/>
            <person name="Schranz E."/>
        </authorList>
    </citation>
    <scope>NUCLEOTIDE SEQUENCE</scope>
</reference>
<dbReference type="GO" id="GO:0008270">
    <property type="term" value="F:zinc ion binding"/>
    <property type="evidence" value="ECO:0007669"/>
    <property type="project" value="InterPro"/>
</dbReference>
<evidence type="ECO:0000256" key="2">
    <source>
        <dbReference type="ARBA" id="ARBA00023242"/>
    </source>
</evidence>
<dbReference type="Pfam" id="PF07967">
    <property type="entry name" value="zf-C3HC"/>
    <property type="match status" value="1"/>
</dbReference>
<keyword evidence="2" id="KW-0539">Nucleus</keyword>
<protein>
    <recommendedName>
        <fullName evidence="3">C3HC-type domain-containing protein</fullName>
    </recommendedName>
</protein>
<comment type="subcellular location">
    <subcellularLocation>
        <location evidence="1">Nucleus</location>
    </subcellularLocation>
</comment>
<name>A0AA36E467_LACSI</name>
<feature type="domain" description="C3HC-type" evidence="3">
    <location>
        <begin position="103"/>
        <end position="162"/>
    </location>
</feature>
<dbReference type="GO" id="GO:0005634">
    <property type="term" value="C:nucleus"/>
    <property type="evidence" value="ECO:0007669"/>
    <property type="project" value="UniProtKB-SubCell"/>
</dbReference>
<organism evidence="4 5">
    <name type="scientific">Lactuca saligna</name>
    <name type="common">Willowleaf lettuce</name>
    <dbReference type="NCBI Taxonomy" id="75948"/>
    <lineage>
        <taxon>Eukaryota</taxon>
        <taxon>Viridiplantae</taxon>
        <taxon>Streptophyta</taxon>
        <taxon>Embryophyta</taxon>
        <taxon>Tracheophyta</taxon>
        <taxon>Spermatophyta</taxon>
        <taxon>Magnoliopsida</taxon>
        <taxon>eudicotyledons</taxon>
        <taxon>Gunneridae</taxon>
        <taxon>Pentapetalae</taxon>
        <taxon>asterids</taxon>
        <taxon>campanulids</taxon>
        <taxon>Asterales</taxon>
        <taxon>Asteraceae</taxon>
        <taxon>Cichorioideae</taxon>
        <taxon>Cichorieae</taxon>
        <taxon>Lactucinae</taxon>
        <taxon>Lactuca</taxon>
    </lineage>
</organism>
<dbReference type="PANTHER" id="PTHR15835">
    <property type="entry name" value="NUCLEAR-INTERACTING PARTNER OF ALK"/>
    <property type="match status" value="1"/>
</dbReference>
<evidence type="ECO:0000313" key="4">
    <source>
        <dbReference type="EMBL" id="CAI9281397.1"/>
    </source>
</evidence>
<accession>A0AA36E467</accession>
<dbReference type="EMBL" id="OX465080">
    <property type="protein sequence ID" value="CAI9281397.1"/>
    <property type="molecule type" value="Genomic_DNA"/>
</dbReference>
<evidence type="ECO:0000256" key="1">
    <source>
        <dbReference type="ARBA" id="ARBA00004123"/>
    </source>
</evidence>
<sequence length="187" mass="20904">MNPSINIVLVHLNYCTWNSSLKSIWNLKPRFQNWRGILTFPSTGESSPDVATNAGSIDWLGHGQGQGSKVGSLSRIGSQPMWISLSASVCGSVLGSSHPSCRPWERGDLLRRLSTFQPTNWFGKPKFCATSFLSYARRGWVNVDIDKIECESCGATLKYVAPDSWTPTECDICYNLAYMYYIFVSRT</sequence>
<evidence type="ECO:0000313" key="5">
    <source>
        <dbReference type="Proteomes" id="UP001177003"/>
    </source>
</evidence>
<dbReference type="Proteomes" id="UP001177003">
    <property type="component" value="Chromosome 4"/>
</dbReference>
<dbReference type="PANTHER" id="PTHR15835:SF16">
    <property type="entry name" value="F20D23.9 PROTEIN"/>
    <property type="match status" value="1"/>
</dbReference>
<evidence type="ECO:0000259" key="3">
    <source>
        <dbReference type="Pfam" id="PF07967"/>
    </source>
</evidence>
<gene>
    <name evidence="4" type="ORF">LSALG_LOCUS21094</name>
</gene>
<dbReference type="InterPro" id="IPR012935">
    <property type="entry name" value="NuBaID_N"/>
</dbReference>
<dbReference type="AlphaFoldDB" id="A0AA36E467"/>
<proteinExistence type="predicted"/>
<keyword evidence="5" id="KW-1185">Reference proteome</keyword>